<dbReference type="PANTHER" id="PTHR37829:SF3">
    <property type="entry name" value="PROTEIN JAYE-RELATED"/>
    <property type="match status" value="1"/>
</dbReference>
<keyword evidence="3" id="KW-1185">Reference proteome</keyword>
<reference evidence="2 3" key="1">
    <citation type="submission" date="2019-07" db="EMBL/GenBank/DDBJ databases">
        <title>Whole genome shotgun sequence of Methylobacterium haplocladii NBRC 107714.</title>
        <authorList>
            <person name="Hosoyama A."/>
            <person name="Uohara A."/>
            <person name="Ohji S."/>
            <person name="Ichikawa N."/>
        </authorList>
    </citation>
    <scope>NUCLEOTIDE SEQUENCE [LARGE SCALE GENOMIC DNA]</scope>
    <source>
        <strain evidence="2 3">NBRC 107714</strain>
    </source>
</reference>
<organism evidence="2 3">
    <name type="scientific">Methylobacterium haplocladii</name>
    <dbReference type="NCBI Taxonomy" id="1176176"/>
    <lineage>
        <taxon>Bacteria</taxon>
        <taxon>Pseudomonadati</taxon>
        <taxon>Pseudomonadota</taxon>
        <taxon>Alphaproteobacteria</taxon>
        <taxon>Hyphomicrobiales</taxon>
        <taxon>Methylobacteriaceae</taxon>
        <taxon>Methylobacterium</taxon>
    </lineage>
</organism>
<evidence type="ECO:0000313" key="2">
    <source>
        <dbReference type="EMBL" id="GEP00625.1"/>
    </source>
</evidence>
<dbReference type="EMBL" id="BJZT01000032">
    <property type="protein sequence ID" value="GEP00625.1"/>
    <property type="molecule type" value="Genomic_DNA"/>
</dbReference>
<dbReference type="InterPro" id="IPR052399">
    <property type="entry name" value="Phage_Baseplate_Assmbl_Protein"/>
</dbReference>
<proteinExistence type="predicted"/>
<dbReference type="RefSeq" id="WP_147080066.1">
    <property type="nucleotide sequence ID" value="NZ_BJZT01000032.1"/>
</dbReference>
<protein>
    <recommendedName>
        <fullName evidence="1">Baseplate protein J-like barrel domain-containing protein</fullName>
    </recommendedName>
</protein>
<sequence length="375" mass="38698">MAAIPIRNFVTLVENFAAGVQGRATALVDFSVGAVLRAVAEATADLTLWLESLIVYVLTLTRAATSSGADLDSWVNDFGLTRLGAAPSSGSVVFSRFTATVEALIPVGATVQTEDGSQTFTVVADSTVPSFSLARNGYVVPIGVAQAAVPVKADIPSAASNVLKNTITVITSATPGIDTVINLVAFANGSDAETDEALRVRKTLFFASLAKATNPAIAFAVSSLELGIQYQIVENESRDGSPNPGFIYVVVDDGTGAPGDDLLADVTTAIYAVRASGIIYAVFPPTVRNVRIEMHVEAAFGYLLADVEAAVSKAISTFVNGLGLGAGLTYTRLVQVAYDASPGVKNVTGLTVNGAKEDIAPSPQVTIKAPTIVIG</sequence>
<dbReference type="InterPro" id="IPR006949">
    <property type="entry name" value="Barrel_Baseplate_J-like"/>
</dbReference>
<dbReference type="AlphaFoldDB" id="A0A512ISD7"/>
<accession>A0A512ISD7</accession>
<dbReference type="OrthoDB" id="7012887at2"/>
<gene>
    <name evidence="2" type="ORF">MHA02_30120</name>
</gene>
<feature type="domain" description="Baseplate protein J-like barrel" evidence="1">
    <location>
        <begin position="96"/>
        <end position="189"/>
    </location>
</feature>
<evidence type="ECO:0000259" key="1">
    <source>
        <dbReference type="Pfam" id="PF04865"/>
    </source>
</evidence>
<dbReference type="PANTHER" id="PTHR37829">
    <property type="entry name" value="PHAGE-LIKE ELEMENT PBSX PROTEIN XKDT"/>
    <property type="match status" value="1"/>
</dbReference>
<comment type="caution">
    <text evidence="2">The sequence shown here is derived from an EMBL/GenBank/DDBJ whole genome shotgun (WGS) entry which is preliminary data.</text>
</comment>
<name>A0A512ISD7_9HYPH</name>
<dbReference type="Pfam" id="PF04865">
    <property type="entry name" value="Baseplate_J"/>
    <property type="match status" value="1"/>
</dbReference>
<dbReference type="Proteomes" id="UP000321258">
    <property type="component" value="Unassembled WGS sequence"/>
</dbReference>
<evidence type="ECO:0000313" key="3">
    <source>
        <dbReference type="Proteomes" id="UP000321258"/>
    </source>
</evidence>